<evidence type="ECO:0008006" key="4">
    <source>
        <dbReference type="Google" id="ProtNLM"/>
    </source>
</evidence>
<feature type="chain" id="PRO_5018325757" description="Lipoprotein" evidence="1">
    <location>
        <begin position="19"/>
        <end position="150"/>
    </location>
</feature>
<dbReference type="PROSITE" id="PS51257">
    <property type="entry name" value="PROKAR_LIPOPROTEIN"/>
    <property type="match status" value="1"/>
</dbReference>
<dbReference type="AlphaFoldDB" id="A0A3P5X802"/>
<protein>
    <recommendedName>
        <fullName evidence="4">Lipoprotein</fullName>
    </recommendedName>
</protein>
<organism evidence="2 3">
    <name type="scientific">Pseudogemmobacter humi</name>
    <dbReference type="NCBI Taxonomy" id="2483812"/>
    <lineage>
        <taxon>Bacteria</taxon>
        <taxon>Pseudomonadati</taxon>
        <taxon>Pseudomonadota</taxon>
        <taxon>Alphaproteobacteria</taxon>
        <taxon>Rhodobacterales</taxon>
        <taxon>Paracoccaceae</taxon>
        <taxon>Pseudogemmobacter</taxon>
    </lineage>
</organism>
<name>A0A3P5X802_9RHOB</name>
<dbReference type="Proteomes" id="UP000277498">
    <property type="component" value="Unassembled WGS sequence"/>
</dbReference>
<gene>
    <name evidence="2" type="ORF">XINFAN_02688</name>
</gene>
<evidence type="ECO:0000313" key="3">
    <source>
        <dbReference type="Proteomes" id="UP000277498"/>
    </source>
</evidence>
<keyword evidence="1" id="KW-0732">Signal</keyword>
<keyword evidence="3" id="KW-1185">Reference proteome</keyword>
<feature type="signal peptide" evidence="1">
    <location>
        <begin position="1"/>
        <end position="18"/>
    </location>
</feature>
<evidence type="ECO:0000256" key="1">
    <source>
        <dbReference type="SAM" id="SignalP"/>
    </source>
</evidence>
<dbReference type="EMBL" id="UXAW01000081">
    <property type="protein sequence ID" value="VDC30784.1"/>
    <property type="molecule type" value="Genomic_DNA"/>
</dbReference>
<sequence length="150" mass="16304">MIRPVAVLCLAFSLAACGAVRDSRLNPFNWFGRSEPVQQAELPEMPQDGRQRVESVLSLTVEPIRSGAIVRATGRTPSQGWWKAELVEQPVTADGVLVLDFRIEPPPEQTAVSTPRSREVTVALHLSQVKLAGVRQIVVQGANDARAAGR</sequence>
<dbReference type="OrthoDB" id="7773807at2"/>
<evidence type="ECO:0000313" key="2">
    <source>
        <dbReference type="EMBL" id="VDC30784.1"/>
    </source>
</evidence>
<proteinExistence type="predicted"/>
<reference evidence="2 3" key="1">
    <citation type="submission" date="2018-11" db="EMBL/GenBank/DDBJ databases">
        <authorList>
            <person name="Criscuolo A."/>
        </authorList>
    </citation>
    <scope>NUCLEOTIDE SEQUENCE [LARGE SCALE GENOMIC DNA]</scope>
    <source>
        <strain evidence="2">ACIP111625</strain>
    </source>
</reference>
<accession>A0A3P5X802</accession>
<dbReference type="RefSeq" id="WP_124087416.1">
    <property type="nucleotide sequence ID" value="NZ_UXAW01000081.1"/>
</dbReference>